<proteinExistence type="predicted"/>
<reference evidence="3" key="1">
    <citation type="journal article" date="2020" name="Stud. Mycol.">
        <title>101 Dothideomycetes genomes: A test case for predicting lifestyles and emergence of pathogens.</title>
        <authorList>
            <person name="Haridas S."/>
            <person name="Albert R."/>
            <person name="Binder M."/>
            <person name="Bloem J."/>
            <person name="LaButti K."/>
            <person name="Salamov A."/>
            <person name="Andreopoulos B."/>
            <person name="Baker S."/>
            <person name="Barry K."/>
            <person name="Bills G."/>
            <person name="Bluhm B."/>
            <person name="Cannon C."/>
            <person name="Castanera R."/>
            <person name="Culley D."/>
            <person name="Daum C."/>
            <person name="Ezra D."/>
            <person name="Gonzalez J."/>
            <person name="Henrissat B."/>
            <person name="Kuo A."/>
            <person name="Liang C."/>
            <person name="Lipzen A."/>
            <person name="Lutzoni F."/>
            <person name="Magnuson J."/>
            <person name="Mondo S."/>
            <person name="Nolan M."/>
            <person name="Ohm R."/>
            <person name="Pangilinan J."/>
            <person name="Park H.-J."/>
            <person name="Ramirez L."/>
            <person name="Alfaro M."/>
            <person name="Sun H."/>
            <person name="Tritt A."/>
            <person name="Yoshinaga Y."/>
            <person name="Zwiers L.-H."/>
            <person name="Turgeon B."/>
            <person name="Goodwin S."/>
            <person name="Spatafora J."/>
            <person name="Crous P."/>
            <person name="Grigoriev I."/>
        </authorList>
    </citation>
    <scope>NUCLEOTIDE SEQUENCE [LARGE SCALE GENOMIC DNA]</scope>
    <source>
        <strain evidence="3">CECT 20119</strain>
    </source>
</reference>
<dbReference type="Proteomes" id="UP000799538">
    <property type="component" value="Unassembled WGS sequence"/>
</dbReference>
<dbReference type="AlphaFoldDB" id="A0A6A6G1K1"/>
<keyword evidence="3" id="KW-1185">Reference proteome</keyword>
<evidence type="ECO:0000313" key="3">
    <source>
        <dbReference type="Proteomes" id="UP000799538"/>
    </source>
</evidence>
<feature type="compositionally biased region" description="Basic and acidic residues" evidence="1">
    <location>
        <begin position="135"/>
        <end position="154"/>
    </location>
</feature>
<feature type="region of interest" description="Disordered" evidence="1">
    <location>
        <begin position="135"/>
        <end position="158"/>
    </location>
</feature>
<evidence type="ECO:0000256" key="1">
    <source>
        <dbReference type="SAM" id="MobiDB-lite"/>
    </source>
</evidence>
<dbReference type="EMBL" id="ML992516">
    <property type="protein sequence ID" value="KAF2219577.1"/>
    <property type="molecule type" value="Genomic_DNA"/>
</dbReference>
<sequence>MMSTDQRYTSCLAYHGYTKTSTHTKTAQNMEVARVPADPRHTEEDHIACIHKDLEYLSHIQDMVIHRSASIRAHLSAIRKTRLRQKRRHARRLRRAMERLAESEILVKMLEREVEDVEELLAKREREIMELRKDVEERDREVESQHQMSGRDDSDGVELVGGDAIGEVAAEEVTTEHLTVEHGALVVRVKQ</sequence>
<dbReference type="OrthoDB" id="10557379at2759"/>
<evidence type="ECO:0000313" key="2">
    <source>
        <dbReference type="EMBL" id="KAF2219577.1"/>
    </source>
</evidence>
<protein>
    <submittedName>
        <fullName evidence="2">Uncharacterized protein</fullName>
    </submittedName>
</protein>
<organism evidence="2 3">
    <name type="scientific">Elsinoe ampelina</name>
    <dbReference type="NCBI Taxonomy" id="302913"/>
    <lineage>
        <taxon>Eukaryota</taxon>
        <taxon>Fungi</taxon>
        <taxon>Dikarya</taxon>
        <taxon>Ascomycota</taxon>
        <taxon>Pezizomycotina</taxon>
        <taxon>Dothideomycetes</taxon>
        <taxon>Dothideomycetidae</taxon>
        <taxon>Myriangiales</taxon>
        <taxon>Elsinoaceae</taxon>
        <taxon>Elsinoe</taxon>
    </lineage>
</organism>
<name>A0A6A6G1K1_9PEZI</name>
<gene>
    <name evidence="2" type="ORF">BDZ85DRAFT_43801</name>
</gene>
<accession>A0A6A6G1K1</accession>